<name>A0A7X8YFF9_9VIBR</name>
<dbReference type="Pfam" id="PF16331">
    <property type="entry name" value="TolA_bind_tri"/>
    <property type="match status" value="1"/>
</dbReference>
<evidence type="ECO:0000256" key="1">
    <source>
        <dbReference type="HAMAP-Rule" id="MF_02066"/>
    </source>
</evidence>
<feature type="chain" id="PRO_5031655942" description="Cell division coordinator CpoB" evidence="1">
    <location>
        <begin position="24"/>
        <end position="267"/>
    </location>
</feature>
<dbReference type="NCBIfam" id="TIGR02795">
    <property type="entry name" value="tol_pal_ybgF"/>
    <property type="match status" value="1"/>
</dbReference>
<dbReference type="GO" id="GO:0043093">
    <property type="term" value="P:FtsZ-dependent cytokinesis"/>
    <property type="evidence" value="ECO:0007669"/>
    <property type="project" value="UniProtKB-UniRule"/>
</dbReference>
<dbReference type="GO" id="GO:0030288">
    <property type="term" value="C:outer membrane-bounded periplasmic space"/>
    <property type="evidence" value="ECO:0007669"/>
    <property type="project" value="UniProtKB-UniRule"/>
</dbReference>
<dbReference type="Pfam" id="PF13432">
    <property type="entry name" value="TPR_16"/>
    <property type="match status" value="1"/>
</dbReference>
<evidence type="ECO:0000313" key="6">
    <source>
        <dbReference type="Proteomes" id="UP000535589"/>
    </source>
</evidence>
<dbReference type="InterPro" id="IPR019734">
    <property type="entry name" value="TPR_rpt"/>
</dbReference>
<dbReference type="Pfam" id="PF13174">
    <property type="entry name" value="TPR_6"/>
    <property type="match status" value="1"/>
</dbReference>
<dbReference type="PROSITE" id="PS50005">
    <property type="entry name" value="TPR"/>
    <property type="match status" value="1"/>
</dbReference>
<dbReference type="AlphaFoldDB" id="A0A7X8YFF9"/>
<feature type="coiled-coil region" evidence="1">
    <location>
        <begin position="57"/>
        <end position="88"/>
    </location>
</feature>
<keyword evidence="1" id="KW-0132">Cell division</keyword>
<comment type="subcellular location">
    <subcellularLocation>
        <location evidence="1">Periplasm</location>
    </subcellularLocation>
</comment>
<organism evidence="5 6">
    <name type="scientific">Vibrio agarilyticus</name>
    <dbReference type="NCBI Taxonomy" id="2726741"/>
    <lineage>
        <taxon>Bacteria</taxon>
        <taxon>Pseudomonadati</taxon>
        <taxon>Pseudomonadota</taxon>
        <taxon>Gammaproteobacteria</taxon>
        <taxon>Vibrionales</taxon>
        <taxon>Vibrionaceae</taxon>
        <taxon>Vibrio</taxon>
    </lineage>
</organism>
<keyword evidence="1" id="KW-0175">Coiled coil</keyword>
<dbReference type="InterPro" id="IPR011990">
    <property type="entry name" value="TPR-like_helical_dom_sf"/>
</dbReference>
<feature type="domain" description="YbgF trimerisation" evidence="4">
    <location>
        <begin position="52"/>
        <end position="123"/>
    </location>
</feature>
<dbReference type="InterPro" id="IPR014162">
    <property type="entry name" value="CpoB_C"/>
</dbReference>
<keyword evidence="1" id="KW-0574">Periplasm</keyword>
<keyword evidence="2" id="KW-0802">TPR repeat</keyword>
<dbReference type="Gene3D" id="1.25.40.10">
    <property type="entry name" value="Tetratricopeptide repeat domain"/>
    <property type="match status" value="1"/>
</dbReference>
<accession>A0A7X8YFF9</accession>
<evidence type="ECO:0000256" key="3">
    <source>
        <dbReference type="SAM" id="MobiDB-lite"/>
    </source>
</evidence>
<proteinExistence type="inferred from homology"/>
<comment type="similarity">
    <text evidence="1">Belongs to the CpoB family.</text>
</comment>
<keyword evidence="1" id="KW-0131">Cell cycle</keyword>
<gene>
    <name evidence="5" type="primary">ybgF</name>
    <name evidence="1" type="synonym">cpoB</name>
    <name evidence="5" type="ORF">HGP28_00040</name>
</gene>
<dbReference type="Gene3D" id="1.20.5.110">
    <property type="match status" value="1"/>
</dbReference>
<reference evidence="5 6" key="1">
    <citation type="submission" date="2020-04" db="EMBL/GenBank/DDBJ databases">
        <title>Vibrio sp. SM6, a novel species isolated from seawater.</title>
        <authorList>
            <person name="Wang X."/>
        </authorList>
    </citation>
    <scope>NUCLEOTIDE SEQUENCE [LARGE SCALE GENOMIC DNA]</scope>
    <source>
        <strain evidence="5 6">SM6</strain>
    </source>
</reference>
<evidence type="ECO:0000259" key="4">
    <source>
        <dbReference type="Pfam" id="PF16331"/>
    </source>
</evidence>
<comment type="caution">
    <text evidence="5">The sequence shown here is derived from an EMBL/GenBank/DDBJ whole genome shotgun (WGS) entry which is preliminary data.</text>
</comment>
<feature type="compositionally biased region" description="Polar residues" evidence="3">
    <location>
        <begin position="120"/>
        <end position="143"/>
    </location>
</feature>
<keyword evidence="6" id="KW-1185">Reference proteome</keyword>
<dbReference type="InterPro" id="IPR032519">
    <property type="entry name" value="YbgF_tri"/>
</dbReference>
<dbReference type="RefSeq" id="WP_168834392.1">
    <property type="nucleotide sequence ID" value="NZ_JABAIK010000001.1"/>
</dbReference>
<dbReference type="GO" id="GO:0070206">
    <property type="term" value="P:protein trimerization"/>
    <property type="evidence" value="ECO:0007669"/>
    <property type="project" value="InterPro"/>
</dbReference>
<evidence type="ECO:0000313" key="5">
    <source>
        <dbReference type="EMBL" id="NLS11272.1"/>
    </source>
</evidence>
<feature type="region of interest" description="Disordered" evidence="3">
    <location>
        <begin position="119"/>
        <end position="143"/>
    </location>
</feature>
<feature type="signal peptide" evidence="1">
    <location>
        <begin position="1"/>
        <end position="23"/>
    </location>
</feature>
<comment type="function">
    <text evidence="1">Mediates coordination of peptidoglycan synthesis and outer membrane constriction during cell division.</text>
</comment>
<keyword evidence="1" id="KW-0732">Signal</keyword>
<sequence length="267" mass="29274" precursor="true">MFSNITRIATAMLLASAASPVFAAPAPVSDLSEAALPVSTAVASVASSVPESDVQRLERLLQNRNRVQLQMQQQIDQMSLEISELRGELERNSYEMKQMLERQRELFVELDRVRGEVKSAASTPAASVSEPSEQASTETGTFSSNVDEQQAYQNAVDLILKKRDYTGAITAFKQFQTNFPDSTYSANAHYWLGQLYFAKKQDKDAVSSFAAVVAYPESNKRADALLKLGDIAARNNNAAQAQKYYQQVVAEYPGSASANLAQSKLAQ</sequence>
<feature type="repeat" description="TPR" evidence="2">
    <location>
        <begin position="222"/>
        <end position="255"/>
    </location>
</feature>
<evidence type="ECO:0000256" key="2">
    <source>
        <dbReference type="PROSITE-ProRule" id="PRU00339"/>
    </source>
</evidence>
<dbReference type="InterPro" id="IPR034706">
    <property type="entry name" value="CpoB"/>
</dbReference>
<dbReference type="SUPFAM" id="SSF48452">
    <property type="entry name" value="TPR-like"/>
    <property type="match status" value="1"/>
</dbReference>
<dbReference type="Proteomes" id="UP000535589">
    <property type="component" value="Unassembled WGS sequence"/>
</dbReference>
<protein>
    <recommendedName>
        <fullName evidence="1">Cell division coordinator CpoB</fullName>
    </recommendedName>
</protein>
<dbReference type="HAMAP" id="MF_02066">
    <property type="entry name" value="CpoB"/>
    <property type="match status" value="1"/>
</dbReference>
<dbReference type="EMBL" id="JABAIK010000001">
    <property type="protein sequence ID" value="NLS11272.1"/>
    <property type="molecule type" value="Genomic_DNA"/>
</dbReference>